<dbReference type="InterPro" id="IPR047001">
    <property type="entry name" value="MnmG_C_subdom"/>
</dbReference>
<keyword evidence="6 11" id="KW-0819">tRNA processing</keyword>
<dbReference type="SUPFAM" id="SSF51905">
    <property type="entry name" value="FAD/NAD(P)-binding domain"/>
    <property type="match status" value="1"/>
</dbReference>
<evidence type="ECO:0000256" key="8">
    <source>
        <dbReference type="ARBA" id="ARBA00023027"/>
    </source>
</evidence>
<comment type="caution">
    <text evidence="13">The sequence shown here is derived from an EMBL/GenBank/DDBJ whole genome shotgun (WGS) entry which is preliminary data.</text>
</comment>
<protein>
    <recommendedName>
        <fullName evidence="4 11">tRNA uridine 5-carboxymethylaminomethyl modification enzyme MnmG</fullName>
    </recommendedName>
    <alternativeName>
        <fullName evidence="10 11">Glucose-inhibited division protein A</fullName>
    </alternativeName>
</protein>
<keyword evidence="11" id="KW-0963">Cytoplasm</keyword>
<name>A0A2J0LFT9_9BACT</name>
<dbReference type="InterPro" id="IPR002218">
    <property type="entry name" value="MnmG-rel"/>
</dbReference>
<dbReference type="Gene3D" id="1.10.150.570">
    <property type="entry name" value="GidA associated domain, C-terminal subdomain"/>
    <property type="match status" value="1"/>
</dbReference>
<evidence type="ECO:0000259" key="12">
    <source>
        <dbReference type="SMART" id="SM01228"/>
    </source>
</evidence>
<sequence>MRDMQNFDVIVIGAGHAGVEAAAASARMGVNTLLITIKQDNLGEMSCNPAIGGVAKGTLVREIDAMGGEMGRATDATAIQYRLLNASKGPAVRSSRAQVDMEKYRLYMKNVLTKQKGIKILGAEVVDLLIKNKKITGVKIIDNKQITAKAVIITPGTFLNGVVHIGLKHFPAGRINEAPAIDLSVALFKIGFSMQRFKTGTCARIDKKTINYSALSAQNGDDKPLVFSFTTKKLPQAQVPCYITYTNEKTHKIITGNLDRSPLYSGKIKARGVRYCPSIEDKVVKFADKLRHQLFLEPEGLGTDRIYINGLSTSLPEDVQLEMIHSIDGLKKAKVLRFGYGIEHDMVKPTQLFATLETKLISGLYLAGQINGTTGYEEAAAQGFMAGVNAVLKIRKKSPLILGRNQAYIGILIDDLVTKGTEEPYRMFTSRAEHRLILREDNVDLRLTGIGYSIGLISKKRHQGVLAKKSAIDKEIQRLRLQRLENFLRQPGVTYSQLRQTGDGDHITDDAALQVEINVKYHGYIKRQEKEVEKFRQLDRIKISPDFDYGSINALSREVREKLKAVKPLNLGQASRISGITPAAISLLMVCLKKINR</sequence>
<dbReference type="Gene3D" id="3.50.50.60">
    <property type="entry name" value="FAD/NAD(P)-binding domain"/>
    <property type="match status" value="2"/>
</dbReference>
<dbReference type="HAMAP" id="MF_00129">
    <property type="entry name" value="MnmG_GidA"/>
    <property type="match status" value="1"/>
</dbReference>
<dbReference type="PROSITE" id="PS01280">
    <property type="entry name" value="GIDA_1"/>
    <property type="match status" value="1"/>
</dbReference>
<dbReference type="SMART" id="SM01228">
    <property type="entry name" value="GIDA_assoc_3"/>
    <property type="match status" value="1"/>
</dbReference>
<dbReference type="InterPro" id="IPR004416">
    <property type="entry name" value="MnmG"/>
</dbReference>
<comment type="cofactor">
    <cofactor evidence="1 11">
        <name>FAD</name>
        <dbReference type="ChEBI" id="CHEBI:57692"/>
    </cofactor>
</comment>
<dbReference type="EMBL" id="PFGP01000032">
    <property type="protein sequence ID" value="PIW66708.1"/>
    <property type="molecule type" value="Genomic_DNA"/>
</dbReference>
<feature type="binding site" evidence="11">
    <location>
        <begin position="13"/>
        <end position="18"/>
    </location>
    <ligand>
        <name>FAD</name>
        <dbReference type="ChEBI" id="CHEBI:57692"/>
    </ligand>
</feature>
<proteinExistence type="inferred from homology"/>
<dbReference type="InterPro" id="IPR040131">
    <property type="entry name" value="MnmG_N"/>
</dbReference>
<dbReference type="Pfam" id="PF13932">
    <property type="entry name" value="SAM_GIDA_C"/>
    <property type="match status" value="1"/>
</dbReference>
<feature type="domain" description="tRNA uridine 5-carboxymethylaminomethyl modification enzyme C-terminal subdomain" evidence="12">
    <location>
        <begin position="519"/>
        <end position="590"/>
    </location>
</feature>
<keyword evidence="7 11" id="KW-0274">FAD</keyword>
<dbReference type="FunFam" id="1.10.150.570:FF:000001">
    <property type="entry name" value="tRNA uridine 5-carboxymethylaminomethyl modification enzyme MnmG"/>
    <property type="match status" value="1"/>
</dbReference>
<dbReference type="PANTHER" id="PTHR11806:SF0">
    <property type="entry name" value="PROTEIN MTO1 HOMOLOG, MITOCHONDRIAL"/>
    <property type="match status" value="1"/>
</dbReference>
<evidence type="ECO:0000256" key="1">
    <source>
        <dbReference type="ARBA" id="ARBA00001974"/>
    </source>
</evidence>
<evidence type="ECO:0000256" key="2">
    <source>
        <dbReference type="ARBA" id="ARBA00003717"/>
    </source>
</evidence>
<dbReference type="InterPro" id="IPR020595">
    <property type="entry name" value="MnmG-rel_CS"/>
</dbReference>
<evidence type="ECO:0000256" key="6">
    <source>
        <dbReference type="ARBA" id="ARBA00022694"/>
    </source>
</evidence>
<evidence type="ECO:0000313" key="13">
    <source>
        <dbReference type="EMBL" id="PIW66708.1"/>
    </source>
</evidence>
<evidence type="ECO:0000256" key="9">
    <source>
        <dbReference type="ARBA" id="ARBA00025948"/>
    </source>
</evidence>
<evidence type="ECO:0000313" key="14">
    <source>
        <dbReference type="Proteomes" id="UP000231267"/>
    </source>
</evidence>
<gene>
    <name evidence="11" type="primary">mnmG</name>
    <name evidence="11" type="synonym">gidA</name>
    <name evidence="13" type="ORF">COW11_01750</name>
</gene>
<dbReference type="InterPro" id="IPR049312">
    <property type="entry name" value="GIDA_C_N"/>
</dbReference>
<evidence type="ECO:0000256" key="10">
    <source>
        <dbReference type="ARBA" id="ARBA00031800"/>
    </source>
</evidence>
<dbReference type="GO" id="GO:0050660">
    <property type="term" value="F:flavin adenine dinucleotide binding"/>
    <property type="evidence" value="ECO:0007669"/>
    <property type="project" value="UniProtKB-UniRule"/>
</dbReference>
<dbReference type="Gene3D" id="1.10.10.1800">
    <property type="entry name" value="tRNA uridine 5-carboxymethylaminomethyl modification enzyme MnmG/GidA"/>
    <property type="match status" value="1"/>
</dbReference>
<dbReference type="PROSITE" id="PS01281">
    <property type="entry name" value="GIDA_2"/>
    <property type="match status" value="1"/>
</dbReference>
<comment type="function">
    <text evidence="2 11">NAD-binding protein involved in the addition of a carboxymethylaminomethyl (cmnm) group at the wobble position (U34) of certain tRNAs, forming tRNA-cmnm(5)s(2)U34.</text>
</comment>
<dbReference type="InterPro" id="IPR036188">
    <property type="entry name" value="FAD/NAD-bd_sf"/>
</dbReference>
<evidence type="ECO:0000256" key="7">
    <source>
        <dbReference type="ARBA" id="ARBA00022827"/>
    </source>
</evidence>
<comment type="subcellular location">
    <subcellularLocation>
        <location evidence="11">Cytoplasm</location>
    </subcellularLocation>
</comment>
<comment type="caution">
    <text evidence="11">Lacks conserved residue(s) required for the propagation of feature annotation.</text>
</comment>
<dbReference type="GO" id="GO:0030488">
    <property type="term" value="P:tRNA methylation"/>
    <property type="evidence" value="ECO:0007669"/>
    <property type="project" value="TreeGrafter"/>
</dbReference>
<dbReference type="Proteomes" id="UP000231267">
    <property type="component" value="Unassembled WGS sequence"/>
</dbReference>
<dbReference type="InterPro" id="IPR044920">
    <property type="entry name" value="MnmG_C_subdom_sf"/>
</dbReference>
<accession>A0A2J0LFT9</accession>
<dbReference type="NCBIfam" id="TIGR00136">
    <property type="entry name" value="mnmG_gidA"/>
    <property type="match status" value="1"/>
</dbReference>
<keyword evidence="8 11" id="KW-0520">NAD</keyword>
<evidence type="ECO:0000256" key="11">
    <source>
        <dbReference type="HAMAP-Rule" id="MF_00129"/>
    </source>
</evidence>
<dbReference type="Pfam" id="PF01134">
    <property type="entry name" value="GIDA"/>
    <property type="match status" value="1"/>
</dbReference>
<organism evidence="13 14">
    <name type="scientific">Candidatus Taenaricola geysiri</name>
    <dbReference type="NCBI Taxonomy" id="1974752"/>
    <lineage>
        <taxon>Bacteria</taxon>
        <taxon>Pseudomonadati</taxon>
        <taxon>Candidatus Omnitrophota</taxon>
        <taxon>Candidatus Taenaricola</taxon>
    </lineage>
</organism>
<dbReference type="InterPro" id="IPR026904">
    <property type="entry name" value="MnmG_C"/>
</dbReference>
<dbReference type="AlphaFoldDB" id="A0A2J0LFT9"/>
<comment type="subunit">
    <text evidence="9 11">Homodimer. Heterotetramer of two MnmE and two MnmG subunits.</text>
</comment>
<dbReference type="GO" id="GO:0002098">
    <property type="term" value="P:tRNA wobble uridine modification"/>
    <property type="evidence" value="ECO:0007669"/>
    <property type="project" value="InterPro"/>
</dbReference>
<reference evidence="13 14" key="1">
    <citation type="submission" date="2017-09" db="EMBL/GenBank/DDBJ databases">
        <title>Depth-based differentiation of microbial function through sediment-hosted aquifers and enrichment of novel symbionts in the deep terrestrial subsurface.</title>
        <authorList>
            <person name="Probst A.J."/>
            <person name="Ladd B."/>
            <person name="Jarett J.K."/>
            <person name="Geller-Mcgrath D.E."/>
            <person name="Sieber C.M."/>
            <person name="Emerson J.B."/>
            <person name="Anantharaman K."/>
            <person name="Thomas B.C."/>
            <person name="Malmstrom R."/>
            <person name="Stieglmeier M."/>
            <person name="Klingl A."/>
            <person name="Woyke T."/>
            <person name="Ryan C.M."/>
            <person name="Banfield J.F."/>
        </authorList>
    </citation>
    <scope>NUCLEOTIDE SEQUENCE [LARGE SCALE GENOMIC DNA]</scope>
    <source>
        <strain evidence="13">CG12_big_fil_rev_8_21_14_0_65_43_15</strain>
    </source>
</reference>
<evidence type="ECO:0000256" key="5">
    <source>
        <dbReference type="ARBA" id="ARBA00022630"/>
    </source>
</evidence>
<keyword evidence="5 11" id="KW-0285">Flavoprotein</keyword>
<dbReference type="Pfam" id="PF21680">
    <property type="entry name" value="GIDA_C_1st"/>
    <property type="match status" value="1"/>
</dbReference>
<dbReference type="FunFam" id="3.50.50.60:FF:000002">
    <property type="entry name" value="tRNA uridine 5-carboxymethylaminomethyl modification enzyme MnmG"/>
    <property type="match status" value="1"/>
</dbReference>
<feature type="binding site" evidence="11">
    <location>
        <begin position="272"/>
        <end position="286"/>
    </location>
    <ligand>
        <name>NAD(+)</name>
        <dbReference type="ChEBI" id="CHEBI:57540"/>
    </ligand>
</feature>
<evidence type="ECO:0000256" key="3">
    <source>
        <dbReference type="ARBA" id="ARBA00007653"/>
    </source>
</evidence>
<dbReference type="PANTHER" id="PTHR11806">
    <property type="entry name" value="GLUCOSE INHIBITED DIVISION PROTEIN A"/>
    <property type="match status" value="1"/>
</dbReference>
<evidence type="ECO:0000256" key="4">
    <source>
        <dbReference type="ARBA" id="ARBA00020461"/>
    </source>
</evidence>
<dbReference type="GO" id="GO:0005829">
    <property type="term" value="C:cytosol"/>
    <property type="evidence" value="ECO:0007669"/>
    <property type="project" value="TreeGrafter"/>
</dbReference>
<comment type="similarity">
    <text evidence="3 11">Belongs to the MnmG family.</text>
</comment>